<dbReference type="Proteomes" id="UP001305779">
    <property type="component" value="Unassembled WGS sequence"/>
</dbReference>
<feature type="domain" description="Plastocyanin-like" evidence="6">
    <location>
        <begin position="225"/>
        <end position="356"/>
    </location>
</feature>
<organism evidence="9 10">
    <name type="scientific">Zasmidium cellare</name>
    <name type="common">Wine cellar mold</name>
    <name type="synonym">Racodium cellare</name>
    <dbReference type="NCBI Taxonomy" id="395010"/>
    <lineage>
        <taxon>Eukaryota</taxon>
        <taxon>Fungi</taxon>
        <taxon>Dikarya</taxon>
        <taxon>Ascomycota</taxon>
        <taxon>Pezizomycotina</taxon>
        <taxon>Dothideomycetes</taxon>
        <taxon>Dothideomycetidae</taxon>
        <taxon>Mycosphaerellales</taxon>
        <taxon>Mycosphaerellaceae</taxon>
        <taxon>Zasmidium</taxon>
    </lineage>
</organism>
<dbReference type="Pfam" id="PF07731">
    <property type="entry name" value="Cu-oxidase_2"/>
    <property type="match status" value="1"/>
</dbReference>
<keyword evidence="5" id="KW-1133">Transmembrane helix</keyword>
<keyword evidence="10" id="KW-1185">Reference proteome</keyword>
<evidence type="ECO:0000259" key="6">
    <source>
        <dbReference type="Pfam" id="PF00394"/>
    </source>
</evidence>
<dbReference type="CDD" id="cd04205">
    <property type="entry name" value="CuRO_2_LCC_like"/>
    <property type="match status" value="1"/>
</dbReference>
<keyword evidence="5" id="KW-0472">Membrane</keyword>
<keyword evidence="3" id="KW-0560">Oxidoreductase</keyword>
<feature type="transmembrane region" description="Helical" evidence="5">
    <location>
        <begin position="12"/>
        <end position="31"/>
    </location>
</feature>
<dbReference type="InterPro" id="IPR011707">
    <property type="entry name" value="Cu-oxidase-like_N"/>
</dbReference>
<dbReference type="Gene3D" id="2.60.40.420">
    <property type="entry name" value="Cupredoxins - blue copper proteins"/>
    <property type="match status" value="3"/>
</dbReference>
<dbReference type="EMBL" id="JAXOVC010000001">
    <property type="protein sequence ID" value="KAK4508801.1"/>
    <property type="molecule type" value="Genomic_DNA"/>
</dbReference>
<dbReference type="InterPro" id="IPR011706">
    <property type="entry name" value="Cu-oxidase_C"/>
</dbReference>
<keyword evidence="5" id="KW-0812">Transmembrane</keyword>
<evidence type="ECO:0000259" key="7">
    <source>
        <dbReference type="Pfam" id="PF07731"/>
    </source>
</evidence>
<dbReference type="PROSITE" id="PS00079">
    <property type="entry name" value="MULTICOPPER_OXIDASE1"/>
    <property type="match status" value="2"/>
</dbReference>
<dbReference type="PROSITE" id="PS00080">
    <property type="entry name" value="MULTICOPPER_OXIDASE2"/>
    <property type="match status" value="1"/>
</dbReference>
<keyword evidence="2" id="KW-0479">Metal-binding</keyword>
<evidence type="ECO:0000313" key="9">
    <source>
        <dbReference type="EMBL" id="KAK4508801.1"/>
    </source>
</evidence>
<proteinExistence type="inferred from homology"/>
<protein>
    <recommendedName>
        <fullName evidence="11">Multicopper oxidase</fullName>
    </recommendedName>
</protein>
<dbReference type="Pfam" id="PF07732">
    <property type="entry name" value="Cu-oxidase_3"/>
    <property type="match status" value="1"/>
</dbReference>
<comment type="similarity">
    <text evidence="1">Belongs to the multicopper oxidase family.</text>
</comment>
<sequence length="620" mass="69460">MEKDGKWKRKWKVILPTAAVLATVVLFFFLYPKFYLNRSWSDEDLYSGDNPEIEQDLGHGPVTHPAVEPNDFSIRLHPEQHIHRDPETIGLEWNITKGVARPDGVAKEVYLIDGQFPGPTVELRSGDELLVTIRNELKDEGVAIHWHGLRIENAMDGVVGLTQCAIQKEFTYRLKIPDDQDGTFWYHSHSELQRADGLFGALVIHKPAEAGSTSDLKKYEYRNEQLLMVGDWYHRPAEEVLADYTNWENFKIEPAPDSMLLNGVGYFECSMATKAHPLDCKGQDMPHLTLPARTRLRIVNTGALTGFTISMTGFVVTLLEVDGGHGVEQVRSEKVGILYPGERVDLLVERSGHDEYESAWITIALDRENMQFPNMALTPTQQFSIAPPMANERAVLHEEATVRSISPHVPWIDLSNVNGSAIAFGELSGQSADDTILLYASISYLTQYEYRPKGFINHTSWSLSNSSGSPLLSLDRAAWPTDPEPLVVKAGRSEWVDLVINNIDDKGHPFHLHGHDFYVLSVHQASRVGAYEQYNPFDSEKEPAGGPMNLVNPVIKDTVYIPSQGYAVLRFRASNLGLWLVHCHVLWHEAVGMNMAIQIGDDAQVRSQMVQDSIAKSCAG</sequence>
<evidence type="ECO:0000256" key="1">
    <source>
        <dbReference type="ARBA" id="ARBA00010609"/>
    </source>
</evidence>
<accession>A0ABR0F4C8</accession>
<evidence type="ECO:0000259" key="8">
    <source>
        <dbReference type="Pfam" id="PF07732"/>
    </source>
</evidence>
<keyword evidence="4" id="KW-0186">Copper</keyword>
<dbReference type="InterPro" id="IPR008972">
    <property type="entry name" value="Cupredoxin"/>
</dbReference>
<gene>
    <name evidence="9" type="ORF">PRZ48_002540</name>
</gene>
<dbReference type="Pfam" id="PF00394">
    <property type="entry name" value="Cu-oxidase"/>
    <property type="match status" value="1"/>
</dbReference>
<dbReference type="PANTHER" id="PTHR11709">
    <property type="entry name" value="MULTI-COPPER OXIDASE"/>
    <property type="match status" value="1"/>
</dbReference>
<dbReference type="InterPro" id="IPR033138">
    <property type="entry name" value="Cu_oxidase_CS"/>
</dbReference>
<dbReference type="InterPro" id="IPR001117">
    <property type="entry name" value="Cu-oxidase_2nd"/>
</dbReference>
<evidence type="ECO:0000256" key="2">
    <source>
        <dbReference type="ARBA" id="ARBA00022723"/>
    </source>
</evidence>
<feature type="domain" description="Plastocyanin-like" evidence="8">
    <location>
        <begin position="96"/>
        <end position="208"/>
    </location>
</feature>
<name>A0ABR0F4C8_ZASCE</name>
<evidence type="ECO:0000256" key="3">
    <source>
        <dbReference type="ARBA" id="ARBA00023002"/>
    </source>
</evidence>
<dbReference type="InterPro" id="IPR002355">
    <property type="entry name" value="Cu_oxidase_Cu_BS"/>
</dbReference>
<comment type="caution">
    <text evidence="9">The sequence shown here is derived from an EMBL/GenBank/DDBJ whole genome shotgun (WGS) entry which is preliminary data.</text>
</comment>
<evidence type="ECO:0008006" key="11">
    <source>
        <dbReference type="Google" id="ProtNLM"/>
    </source>
</evidence>
<feature type="domain" description="Plastocyanin-like" evidence="7">
    <location>
        <begin position="478"/>
        <end position="600"/>
    </location>
</feature>
<dbReference type="PANTHER" id="PTHR11709:SF394">
    <property type="entry name" value="FI03373P-RELATED"/>
    <property type="match status" value="1"/>
</dbReference>
<evidence type="ECO:0000313" key="10">
    <source>
        <dbReference type="Proteomes" id="UP001305779"/>
    </source>
</evidence>
<dbReference type="InterPro" id="IPR045087">
    <property type="entry name" value="Cu-oxidase_fam"/>
</dbReference>
<dbReference type="SUPFAM" id="SSF49503">
    <property type="entry name" value="Cupredoxins"/>
    <property type="match status" value="3"/>
</dbReference>
<evidence type="ECO:0000256" key="4">
    <source>
        <dbReference type="ARBA" id="ARBA00023008"/>
    </source>
</evidence>
<evidence type="ECO:0000256" key="5">
    <source>
        <dbReference type="SAM" id="Phobius"/>
    </source>
</evidence>
<reference evidence="9 10" key="1">
    <citation type="journal article" date="2023" name="G3 (Bethesda)">
        <title>A chromosome-level genome assembly of Zasmidium syzygii isolated from banana leaves.</title>
        <authorList>
            <person name="van Westerhoven A.C."/>
            <person name="Mehrabi R."/>
            <person name="Talebi R."/>
            <person name="Steentjes M.B.F."/>
            <person name="Corcolon B."/>
            <person name="Chong P.A."/>
            <person name="Kema G.H.J."/>
            <person name="Seidl M.F."/>
        </authorList>
    </citation>
    <scope>NUCLEOTIDE SEQUENCE [LARGE SCALE GENOMIC DNA]</scope>
    <source>
        <strain evidence="9 10">P124</strain>
    </source>
</reference>